<protein>
    <submittedName>
        <fullName evidence="1">Uncharacterized protein</fullName>
    </submittedName>
</protein>
<sequence length="252" mass="27875">MFLRHFPKKLNSAFNYSTSKIMRNKSFFTSVLIAAALTLTGCATPQRHVSLSESTLPSKTQRVGVAMTPLPKVDMQLPGANCLLCIAAATLANSSLIDYTRTLPHEDLPKLKDSLAELLRKKGFNVIVISEDLDISKLPDYSGKGIDIAEKDFSPLKQKYGIDKVILIQITDLGMLRPYSTYFPTSEPKAILKGVGSMVTLNNNAYEWYMPVDLAKGSEGPWDESPNFPGLSNAYFQVLEMGKDAFLKPFNN</sequence>
<evidence type="ECO:0000313" key="2">
    <source>
        <dbReference type="Proteomes" id="UP000183339"/>
    </source>
</evidence>
<proteinExistence type="predicted"/>
<organism evidence="1 2">
    <name type="scientific">Nitrosospira multiformis</name>
    <dbReference type="NCBI Taxonomy" id="1231"/>
    <lineage>
        <taxon>Bacteria</taxon>
        <taxon>Pseudomonadati</taxon>
        <taxon>Pseudomonadota</taxon>
        <taxon>Betaproteobacteria</taxon>
        <taxon>Nitrosomonadales</taxon>
        <taxon>Nitrosomonadaceae</taxon>
        <taxon>Nitrosospira</taxon>
    </lineage>
</organism>
<dbReference type="AlphaFoldDB" id="A0A1H9YF51"/>
<name>A0A1H9YF51_9PROT</name>
<dbReference type="Proteomes" id="UP000183339">
    <property type="component" value="Unassembled WGS sequence"/>
</dbReference>
<evidence type="ECO:0000313" key="1">
    <source>
        <dbReference type="EMBL" id="SES67642.1"/>
    </source>
</evidence>
<gene>
    <name evidence="1" type="ORF">SAMN05216412_101198</name>
</gene>
<reference evidence="1 2" key="1">
    <citation type="submission" date="2016-10" db="EMBL/GenBank/DDBJ databases">
        <authorList>
            <person name="de Groot N.N."/>
        </authorList>
    </citation>
    <scope>NUCLEOTIDE SEQUENCE [LARGE SCALE GENOMIC DNA]</scope>
    <source>
        <strain evidence="1 2">Nl7</strain>
    </source>
</reference>
<accession>A0A1H9YF51</accession>
<dbReference type="EMBL" id="FOHI01000001">
    <property type="protein sequence ID" value="SES67642.1"/>
    <property type="molecule type" value="Genomic_DNA"/>
</dbReference>